<sequence length="388" mass="45254">MKGVFERRELALRWNTSERVEACVVDRCSLIISLIHNQFGSDQSRTHPLDKINISDFYGLISPGLTCYLNCILQVLFMTEEFRARIKRCNDDATALDKRMKCLFTALEKNQARTHDIARILGIADVYEQRDAAEYFEKMLCLMNPHASKIFKGGLEHTTTCCTCKSRNNALGFFWILPLSIKDPYGTYIVEKGFEDYFRKEKVSGENKIYCGTCDEKQDAIVMCEMTQPPEILTLLLKRFHYNSYLQGNVKVDCEAQVPLVLHIKDCTYDLYALVKHYGQLTGGHYVALIYSSQTKEWYSFNDETVRLERKYMLKKTYLRSRSSYLLMYKKRSRNPENRNTRDDDAEVEEKSDEEAEKDPHTALQTPKHSTRENRERSRQSEVAMEMI</sequence>
<dbReference type="PROSITE" id="PS50235">
    <property type="entry name" value="USP_3"/>
    <property type="match status" value="1"/>
</dbReference>
<dbReference type="InterPro" id="IPR018200">
    <property type="entry name" value="USP_CS"/>
</dbReference>
<dbReference type="GO" id="GO:0005634">
    <property type="term" value="C:nucleus"/>
    <property type="evidence" value="ECO:0007669"/>
    <property type="project" value="TreeGrafter"/>
</dbReference>
<dbReference type="PANTHER" id="PTHR24006:SF899">
    <property type="entry name" value="UBIQUITIN CARBOXYL-TERMINAL HYDROLASE"/>
    <property type="match status" value="1"/>
</dbReference>
<gene>
    <name evidence="3" type="ORF">KC01_LOCUS20261</name>
</gene>
<feature type="compositionally biased region" description="Basic and acidic residues" evidence="1">
    <location>
        <begin position="334"/>
        <end position="343"/>
    </location>
</feature>
<dbReference type="PANTHER" id="PTHR24006">
    <property type="entry name" value="UBIQUITIN CARBOXYL-TERMINAL HYDROLASE"/>
    <property type="match status" value="1"/>
</dbReference>
<feature type="compositionally biased region" description="Basic and acidic residues" evidence="1">
    <location>
        <begin position="370"/>
        <end position="380"/>
    </location>
</feature>
<dbReference type="GO" id="GO:0004843">
    <property type="term" value="F:cysteine-type deubiquitinase activity"/>
    <property type="evidence" value="ECO:0007669"/>
    <property type="project" value="InterPro"/>
</dbReference>
<dbReference type="Gene3D" id="3.90.70.10">
    <property type="entry name" value="Cysteine proteinases"/>
    <property type="match status" value="1"/>
</dbReference>
<dbReference type="EMBL" id="OZ035841">
    <property type="protein sequence ID" value="CAL1590812.1"/>
    <property type="molecule type" value="Genomic_DNA"/>
</dbReference>
<evidence type="ECO:0000313" key="3">
    <source>
        <dbReference type="EMBL" id="CAL1590812.1"/>
    </source>
</evidence>
<dbReference type="SUPFAM" id="SSF54001">
    <property type="entry name" value="Cysteine proteinases"/>
    <property type="match status" value="1"/>
</dbReference>
<keyword evidence="4" id="KW-1185">Reference proteome</keyword>
<dbReference type="Proteomes" id="UP001497482">
    <property type="component" value="Chromosome 19"/>
</dbReference>
<dbReference type="Pfam" id="PF00443">
    <property type="entry name" value="UCH"/>
    <property type="match status" value="1"/>
</dbReference>
<dbReference type="InterPro" id="IPR028889">
    <property type="entry name" value="USP"/>
</dbReference>
<dbReference type="InterPro" id="IPR038765">
    <property type="entry name" value="Papain-like_cys_pep_sf"/>
</dbReference>
<evidence type="ECO:0000256" key="1">
    <source>
        <dbReference type="SAM" id="MobiDB-lite"/>
    </source>
</evidence>
<dbReference type="GO" id="GO:0005829">
    <property type="term" value="C:cytosol"/>
    <property type="evidence" value="ECO:0007669"/>
    <property type="project" value="TreeGrafter"/>
</dbReference>
<evidence type="ECO:0000313" key="4">
    <source>
        <dbReference type="Proteomes" id="UP001497482"/>
    </source>
</evidence>
<dbReference type="GO" id="GO:0016579">
    <property type="term" value="P:protein deubiquitination"/>
    <property type="evidence" value="ECO:0007669"/>
    <property type="project" value="InterPro"/>
</dbReference>
<name>A0AAV2KRS0_KNICA</name>
<proteinExistence type="predicted"/>
<dbReference type="PROSITE" id="PS00973">
    <property type="entry name" value="USP_2"/>
    <property type="match status" value="1"/>
</dbReference>
<feature type="domain" description="USP" evidence="2">
    <location>
        <begin position="58"/>
        <end position="332"/>
    </location>
</feature>
<organism evidence="3 4">
    <name type="scientific">Knipowitschia caucasica</name>
    <name type="common">Caucasian dwarf goby</name>
    <name type="synonym">Pomatoschistus caucasicus</name>
    <dbReference type="NCBI Taxonomy" id="637954"/>
    <lineage>
        <taxon>Eukaryota</taxon>
        <taxon>Metazoa</taxon>
        <taxon>Chordata</taxon>
        <taxon>Craniata</taxon>
        <taxon>Vertebrata</taxon>
        <taxon>Euteleostomi</taxon>
        <taxon>Actinopterygii</taxon>
        <taxon>Neopterygii</taxon>
        <taxon>Teleostei</taxon>
        <taxon>Neoteleostei</taxon>
        <taxon>Acanthomorphata</taxon>
        <taxon>Gobiaria</taxon>
        <taxon>Gobiiformes</taxon>
        <taxon>Gobioidei</taxon>
        <taxon>Gobiidae</taxon>
        <taxon>Gobiinae</taxon>
        <taxon>Knipowitschia</taxon>
    </lineage>
</organism>
<dbReference type="InterPro" id="IPR050164">
    <property type="entry name" value="Peptidase_C19"/>
</dbReference>
<protein>
    <recommendedName>
        <fullName evidence="2">USP domain-containing protein</fullName>
    </recommendedName>
</protein>
<reference evidence="3 4" key="1">
    <citation type="submission" date="2024-04" db="EMBL/GenBank/DDBJ databases">
        <authorList>
            <person name="Waldvogel A.-M."/>
            <person name="Schoenle A."/>
        </authorList>
    </citation>
    <scope>NUCLEOTIDE SEQUENCE [LARGE SCALE GENOMIC DNA]</scope>
</reference>
<dbReference type="AlphaFoldDB" id="A0AAV2KRS0"/>
<feature type="region of interest" description="Disordered" evidence="1">
    <location>
        <begin position="330"/>
        <end position="388"/>
    </location>
</feature>
<feature type="compositionally biased region" description="Acidic residues" evidence="1">
    <location>
        <begin position="344"/>
        <end position="357"/>
    </location>
</feature>
<accession>A0AAV2KRS0</accession>
<evidence type="ECO:0000259" key="2">
    <source>
        <dbReference type="PROSITE" id="PS50235"/>
    </source>
</evidence>
<dbReference type="InterPro" id="IPR001394">
    <property type="entry name" value="Peptidase_C19_UCH"/>
</dbReference>